<dbReference type="InterPro" id="IPR043603">
    <property type="entry name" value="Phlebo_G2_C"/>
</dbReference>
<evidence type="ECO:0000259" key="27">
    <source>
        <dbReference type="Pfam" id="PF07246"/>
    </source>
</evidence>
<evidence type="ECO:0000256" key="10">
    <source>
        <dbReference type="ARBA" id="ARBA00022729"/>
    </source>
</evidence>
<evidence type="ECO:0000259" key="25">
    <source>
        <dbReference type="Pfam" id="PF07243"/>
    </source>
</evidence>
<dbReference type="Pfam" id="PF07246">
    <property type="entry name" value="Phlebovirus_NSM"/>
    <property type="match status" value="1"/>
</dbReference>
<keyword evidence="10" id="KW-0732">Signal</keyword>
<feature type="transmembrane region" description="Helical" evidence="24">
    <location>
        <begin position="683"/>
        <end position="708"/>
    </location>
</feature>
<dbReference type="GO" id="GO:0046718">
    <property type="term" value="P:symbiont entry into host cell"/>
    <property type="evidence" value="ECO:0007669"/>
    <property type="project" value="UniProtKB-KW"/>
</dbReference>
<dbReference type="GO" id="GO:0044178">
    <property type="term" value="C:host cell Golgi membrane"/>
    <property type="evidence" value="ECO:0007669"/>
    <property type="project" value="UniProtKB-SubCell"/>
</dbReference>
<evidence type="ECO:0000256" key="19">
    <source>
        <dbReference type="ARBA" id="ARBA00023184"/>
    </source>
</evidence>
<name>A0A4P8D7U2_9VIRU</name>
<evidence type="ECO:0000256" key="7">
    <source>
        <dbReference type="ARBA" id="ARBA00022581"/>
    </source>
</evidence>
<keyword evidence="20" id="KW-1160">Virus entry into host cell</keyword>
<evidence type="ECO:0000259" key="26">
    <source>
        <dbReference type="Pfam" id="PF07245"/>
    </source>
</evidence>
<feature type="domain" description="Phlebovirus glycoprotein G1" evidence="25">
    <location>
        <begin position="258"/>
        <end position="760"/>
    </location>
</feature>
<proteinExistence type="inferred from homology"/>
<keyword evidence="14" id="KW-1043">Host membrane</keyword>
<sequence>MKFYNLLIPQLLSGCLCSYLLLVSTINRDAKICLSNTTPLRSLIEYWSRISEGLSMEDSTCSLGDSSYVRMSNKTIMNSIKLVQDSVTEIKLQCNMANNSNALLHFDGLSDSFDRPQILNCESKESLGDINYNPEYEIHNKDIKTELKSSDSILRDRVAELEERLRDETKLLNAERIIRDMEMNDHSERYYSNDVRMREHEEQVKNLDKMLVEKESYIARLQNNITSMISAIKPTKKAATLITAISLLSSAYPSPEMPHLRNRFGKGLYKTEEADESNCRPIDYGTACAGFEYIYYKGDYPFMKAHYHHRTLLEAYNDNLISLKSSNGLCKLDNTKGKACFDERAFIKASCPPGLNSAHYVDSKGKMRIVKCEDGNELTEDCVHCKKPLTGKQVSKSSVALQDAVCQVNSTQYNGPSIVPLGVCSIGNMKFKSCENGVTQVESMPFAIFQEQGKIYLDSLVVRNTDMVTKDSFLCYDRVGQVDGSDTSQTTTNRMKKFDISKCKNVVRTGDKHCAGDEVFCSQYNCEGDYPAAQCVFAKGSGPIELFMSGVWVRPICLGYEKVSVRREIKPQILKSQSECLNCVADCKIRGIVVRSTGFRITSAIACSHGSCVSKTQEPNTEILVPYPGMSASTGGDIGIHLSHDDGTISNRLRVFCEPRDLCEAHSCMFCLEALINYQCHTFLSGLMVAMFVVSMIAVLVSGVAVILKVFRISPRILALPIVWLSMIFRWIATGAYIRLSTKLRNLNNEIGWNDNNIEGVIVQGGNPRFLNNNARNMNRHLNRYMYTIGILLFMICSVHPCSEIALASSKMTKCTSEKSKTNCKVSGSLLLKAGIIGSDTCLLIKGRSDTQQTLISIKTESSEIVCRQGQDFWTGQFSPKCMSSRRCHGVGECIDQICQAWTDNKTSQEFSGISKNQKMVENKCIEQCGGFGCGCFNINPSCLFVHAEYVSNRKEAIRVFNCIDWVHRLTLKVTDSQGDSEIITLGSMETKFFKWGSLTLSLDAEAITGSSNLLFMQNHAGGFSLADEQFSDIPREGFIGEIRCGSEAAVTSAHSSCKKAPNLIKYKPVLDYVECSTNLIDPFTMFLRGSLPQTRNGKTFTSSKDQKTVQALANAQVNAQISLTIDDYEVEFKEEGPSCEATFLNLTGCYSCNHGARVCLRVSIISDGIFSSHNEDNSLNMAFHVKNNMKEYCQILHFDTPHVDEQMTYTCGSDERPINIRGSLISIMPFDFRNQSDTVSTIVNPVSTGWSLSNWGKGLMNWLGGPLKTMGLIILYIGLSILGLTLLIYIFKVIILSYIKKIASRKSK</sequence>
<keyword evidence="23" id="KW-0175">Coiled coil</keyword>
<keyword evidence="9 24" id="KW-0812">Transmembrane</keyword>
<dbReference type="GO" id="GO:0016020">
    <property type="term" value="C:membrane"/>
    <property type="evidence" value="ECO:0007669"/>
    <property type="project" value="InterPro"/>
</dbReference>
<dbReference type="EMBL" id="MK330757">
    <property type="protein sequence ID" value="QCI62732.1"/>
    <property type="molecule type" value="Viral_cRNA"/>
</dbReference>
<keyword evidence="18" id="KW-0325">Glycoprotein</keyword>
<evidence type="ECO:0000256" key="16">
    <source>
        <dbReference type="ARBA" id="ARBA00023136"/>
    </source>
</evidence>
<dbReference type="InterPro" id="IPR009879">
    <property type="entry name" value="Phlebovirus_NSM"/>
</dbReference>
<feature type="transmembrane region" description="Helical" evidence="24">
    <location>
        <begin position="785"/>
        <end position="809"/>
    </location>
</feature>
<keyword evidence="17" id="KW-1015">Disulfide bond</keyword>
<reference evidence="29 30" key="1">
    <citation type="submission" date="2018-12" db="EMBL/GenBank/DDBJ databases">
        <authorList>
            <person name="Hughes H.R."/>
            <person name="Russell B.J."/>
            <person name="Lambert A.J."/>
        </authorList>
    </citation>
    <scope>NUCLEOTIDE SEQUENCE [LARGE SCALE GENOMIC DNA]</scope>
    <source>
        <strain evidence="29">VP-437R</strain>
    </source>
</reference>
<accession>A0A4P8D7U2</accession>
<keyword evidence="6" id="KW-1170">Fusion of virus membrane with host endosomal membrane</keyword>
<evidence type="ECO:0000256" key="8">
    <source>
        <dbReference type="ARBA" id="ARBA00022595"/>
    </source>
</evidence>
<keyword evidence="8" id="KW-1162">Viral penetration into host cytoplasm</keyword>
<evidence type="ECO:0000256" key="1">
    <source>
        <dbReference type="ARBA" id="ARBA00004244"/>
    </source>
</evidence>
<feature type="domain" description="Phlebovirus glycoprotein G2 fusion" evidence="26">
    <location>
        <begin position="802"/>
        <end position="1122"/>
    </location>
</feature>
<evidence type="ECO:0000256" key="24">
    <source>
        <dbReference type="SAM" id="Phobius"/>
    </source>
</evidence>
<evidence type="ECO:0000256" key="17">
    <source>
        <dbReference type="ARBA" id="ARBA00023157"/>
    </source>
</evidence>
<protein>
    <recommendedName>
        <fullName evidence="4">Envelopment polyprotein</fullName>
    </recommendedName>
    <alternativeName>
        <fullName evidence="21">M polyprotein</fullName>
    </alternativeName>
</protein>
<dbReference type="RefSeq" id="YP_010086097.1">
    <property type="nucleotide sequence ID" value="NC_055324.1"/>
</dbReference>
<evidence type="ECO:0000259" key="28">
    <source>
        <dbReference type="Pfam" id="PF19019"/>
    </source>
</evidence>
<evidence type="ECO:0000256" key="14">
    <source>
        <dbReference type="ARBA" id="ARBA00022870"/>
    </source>
</evidence>
<dbReference type="Gene3D" id="2.60.98.50">
    <property type="match status" value="3"/>
</dbReference>
<feature type="transmembrane region" description="Helical" evidence="24">
    <location>
        <begin position="1274"/>
        <end position="1300"/>
    </location>
</feature>
<evidence type="ECO:0000256" key="15">
    <source>
        <dbReference type="ARBA" id="ARBA00022989"/>
    </source>
</evidence>
<keyword evidence="13" id="KW-0946">Virion</keyword>
<keyword evidence="19" id="KW-1038">Host endoplasmic reticulum</keyword>
<dbReference type="KEGG" id="vg:65246745"/>
<dbReference type="GeneID" id="65246745"/>
<keyword evidence="15 24" id="KW-1133">Transmembrane helix</keyword>
<keyword evidence="30" id="KW-1185">Reference proteome</keyword>
<dbReference type="Pfam" id="PF19019">
    <property type="entry name" value="Phlebo_G2_C"/>
    <property type="match status" value="1"/>
</dbReference>
<dbReference type="Pfam" id="PF07243">
    <property type="entry name" value="Phlebovirus_G1"/>
    <property type="match status" value="1"/>
</dbReference>
<evidence type="ECO:0000256" key="9">
    <source>
        <dbReference type="ARBA" id="ARBA00022692"/>
    </source>
</evidence>
<keyword evidence="7" id="KW-0945">Host-virus interaction</keyword>
<dbReference type="PROSITE" id="PS51257">
    <property type="entry name" value="PROKAR_LIPOPROTEIN"/>
    <property type="match status" value="1"/>
</dbReference>
<comment type="similarity">
    <text evidence="22">Belongs to the phlebovirus envelope glycoprotein family.</text>
</comment>
<evidence type="ECO:0000256" key="13">
    <source>
        <dbReference type="ARBA" id="ARBA00022844"/>
    </source>
</evidence>
<comment type="subcellular location">
    <subcellularLocation>
        <location evidence="1">Host Golgi apparatus membrane</location>
        <topology evidence="1">Single-pass type I membrane protein</topology>
    </subcellularLocation>
    <subcellularLocation>
        <location evidence="2">Host endoplasmic reticulum membrane</location>
        <topology evidence="2">Single-pass type I membrane protein</topology>
    </subcellularLocation>
    <subcellularLocation>
        <location evidence="3">Virion membrane</location>
        <topology evidence="3">Single-pass type I membrane protein</topology>
    </subcellularLocation>
</comment>
<feature type="coiled-coil region" evidence="23">
    <location>
        <begin position="197"/>
        <end position="224"/>
    </location>
</feature>
<dbReference type="GO" id="GO:0019062">
    <property type="term" value="P:virion attachment to host cell"/>
    <property type="evidence" value="ECO:0007669"/>
    <property type="project" value="UniProtKB-KW"/>
</dbReference>
<evidence type="ECO:0000256" key="6">
    <source>
        <dbReference type="ARBA" id="ARBA00022510"/>
    </source>
</evidence>
<dbReference type="GO" id="GO:0039654">
    <property type="term" value="P:fusion of virus membrane with host endosome membrane"/>
    <property type="evidence" value="ECO:0007669"/>
    <property type="project" value="UniProtKB-KW"/>
</dbReference>
<evidence type="ECO:0000256" key="5">
    <source>
        <dbReference type="ARBA" id="ARBA00022506"/>
    </source>
</evidence>
<dbReference type="InterPro" id="IPR010826">
    <property type="entry name" value="Phlebovirus_G1"/>
</dbReference>
<evidence type="ECO:0000256" key="2">
    <source>
        <dbReference type="ARBA" id="ARBA00004482"/>
    </source>
</evidence>
<feature type="domain" description="Phlebovirus nonstructural NS-M" evidence="27">
    <location>
        <begin position="18"/>
        <end position="251"/>
    </location>
</feature>
<dbReference type="Gene3D" id="2.60.40.3770">
    <property type="match status" value="1"/>
</dbReference>
<evidence type="ECO:0000256" key="18">
    <source>
        <dbReference type="ARBA" id="ARBA00023180"/>
    </source>
</evidence>
<organism evidence="29 30">
    <name type="scientific">Cacao virus</name>
    <dbReference type="NCBI Taxonomy" id="629730"/>
    <lineage>
        <taxon>Viruses</taxon>
        <taxon>Riboviria</taxon>
        <taxon>Orthornavirae</taxon>
        <taxon>Negarnaviricota</taxon>
        <taxon>Polyploviricotina</taxon>
        <taxon>Bunyaviricetes</taxon>
        <taxon>Hareavirales</taxon>
        <taxon>Phenuiviridae</taxon>
        <taxon>Phlebovirus</taxon>
        <taxon>Phlebovirus cacaoense</taxon>
    </lineage>
</organism>
<evidence type="ECO:0000256" key="20">
    <source>
        <dbReference type="ARBA" id="ARBA00023296"/>
    </source>
</evidence>
<evidence type="ECO:0000256" key="3">
    <source>
        <dbReference type="ARBA" id="ARBA00004563"/>
    </source>
</evidence>
<evidence type="ECO:0000256" key="11">
    <source>
        <dbReference type="ARBA" id="ARBA00022804"/>
    </source>
</evidence>
<evidence type="ECO:0000313" key="29">
    <source>
        <dbReference type="EMBL" id="QCI62732.1"/>
    </source>
</evidence>
<keyword evidence="11" id="KW-1161">Viral attachment to host cell</keyword>
<dbReference type="Proteomes" id="UP000502989">
    <property type="component" value="Genome"/>
</dbReference>
<evidence type="ECO:0000256" key="23">
    <source>
        <dbReference type="SAM" id="Coils"/>
    </source>
</evidence>
<evidence type="ECO:0000256" key="22">
    <source>
        <dbReference type="ARBA" id="ARBA00033745"/>
    </source>
</evidence>
<dbReference type="GO" id="GO:0055036">
    <property type="term" value="C:virion membrane"/>
    <property type="evidence" value="ECO:0007669"/>
    <property type="project" value="UniProtKB-SubCell"/>
</dbReference>
<evidence type="ECO:0000256" key="4">
    <source>
        <dbReference type="ARBA" id="ARBA00015294"/>
    </source>
</evidence>
<evidence type="ECO:0000256" key="12">
    <source>
        <dbReference type="ARBA" id="ARBA00022812"/>
    </source>
</evidence>
<dbReference type="InterPro" id="IPR009878">
    <property type="entry name" value="Phlebovirus_G2_fusion"/>
</dbReference>
<evidence type="ECO:0000313" key="30">
    <source>
        <dbReference type="Proteomes" id="UP000502989"/>
    </source>
</evidence>
<dbReference type="GO" id="GO:0044167">
    <property type="term" value="C:host cell endoplasmic reticulum membrane"/>
    <property type="evidence" value="ECO:0007669"/>
    <property type="project" value="UniProtKB-SubCell"/>
</dbReference>
<keyword evidence="5" id="KW-1168">Fusion of virus membrane with host membrane</keyword>
<dbReference type="Pfam" id="PF07245">
    <property type="entry name" value="Phlebovirus_G2"/>
    <property type="match status" value="1"/>
</dbReference>
<keyword evidence="12" id="KW-1040">Host Golgi apparatus</keyword>
<feature type="domain" description="Phlebovirus glycoprotein G2 C-terminal" evidence="28">
    <location>
        <begin position="1139"/>
        <end position="1302"/>
    </location>
</feature>
<evidence type="ECO:0000256" key="21">
    <source>
        <dbReference type="ARBA" id="ARBA00031199"/>
    </source>
</evidence>
<keyword evidence="16 24" id="KW-0472">Membrane</keyword>